<accession>A0ABV5SBD7</accession>
<dbReference type="EMBL" id="JBHMBW010000053">
    <property type="protein sequence ID" value="MFB9629005.1"/>
    <property type="molecule type" value="Genomic_DNA"/>
</dbReference>
<gene>
    <name evidence="2" type="ORF">ACFFSA_38525</name>
</gene>
<dbReference type="PROSITE" id="PS51257">
    <property type="entry name" value="PROKAR_LIPOPROTEIN"/>
    <property type="match status" value="1"/>
</dbReference>
<dbReference type="Proteomes" id="UP001589532">
    <property type="component" value="Unassembled WGS sequence"/>
</dbReference>
<evidence type="ECO:0008006" key="4">
    <source>
        <dbReference type="Google" id="ProtNLM"/>
    </source>
</evidence>
<reference evidence="2 3" key="1">
    <citation type="submission" date="2024-09" db="EMBL/GenBank/DDBJ databases">
        <authorList>
            <person name="Sun Q."/>
            <person name="Mori K."/>
        </authorList>
    </citation>
    <scope>NUCLEOTIDE SEQUENCE [LARGE SCALE GENOMIC DNA]</scope>
    <source>
        <strain evidence="2 3">JCM 3143</strain>
    </source>
</reference>
<dbReference type="RefSeq" id="WP_344988202.1">
    <property type="nucleotide sequence ID" value="NZ_BAAAXV010000002.1"/>
</dbReference>
<keyword evidence="3" id="KW-1185">Reference proteome</keyword>
<name>A0ABV5SBD7_9ACTN</name>
<evidence type="ECO:0000313" key="3">
    <source>
        <dbReference type="Proteomes" id="UP001589532"/>
    </source>
</evidence>
<protein>
    <recommendedName>
        <fullName evidence="4">Lipoprotein</fullName>
    </recommendedName>
</protein>
<evidence type="ECO:0000256" key="1">
    <source>
        <dbReference type="SAM" id="SignalP"/>
    </source>
</evidence>
<proteinExistence type="predicted"/>
<feature type="chain" id="PRO_5047380461" description="Lipoprotein" evidence="1">
    <location>
        <begin position="20"/>
        <end position="155"/>
    </location>
</feature>
<organism evidence="2 3">
    <name type="scientific">Nonomuraea helvata</name>
    <dbReference type="NCBI Taxonomy" id="37484"/>
    <lineage>
        <taxon>Bacteria</taxon>
        <taxon>Bacillati</taxon>
        <taxon>Actinomycetota</taxon>
        <taxon>Actinomycetes</taxon>
        <taxon>Streptosporangiales</taxon>
        <taxon>Streptosporangiaceae</taxon>
        <taxon>Nonomuraea</taxon>
    </lineage>
</organism>
<evidence type="ECO:0000313" key="2">
    <source>
        <dbReference type="EMBL" id="MFB9629005.1"/>
    </source>
</evidence>
<keyword evidence="1" id="KW-0732">Signal</keyword>
<feature type="signal peptide" evidence="1">
    <location>
        <begin position="1"/>
        <end position="19"/>
    </location>
</feature>
<sequence length="155" mass="16180">MRRLALLTLLLAAGCSSEAVCTAIGTPVGVALHIARPLAAEVSDATMEVCWDGACKQVGVELRPSTRAARETCSGDSCRAEEVQTGEKNGFGDVAGLPKRPVTVRLTLRGARAKPLLERRLEVTPKGRFPNGPECGEGGPNVVLTVAADGSVRES</sequence>
<comment type="caution">
    <text evidence="2">The sequence shown here is derived from an EMBL/GenBank/DDBJ whole genome shotgun (WGS) entry which is preliminary data.</text>
</comment>